<reference evidence="2 3" key="1">
    <citation type="journal article" date="2014" name="Nat. Genet.">
        <title>Genome sequence of the hot pepper provides insights into the evolution of pungency in Capsicum species.</title>
        <authorList>
            <person name="Kim S."/>
            <person name="Park M."/>
            <person name="Yeom S.I."/>
            <person name="Kim Y.M."/>
            <person name="Lee J.M."/>
            <person name="Lee H.A."/>
            <person name="Seo E."/>
            <person name="Choi J."/>
            <person name="Cheong K."/>
            <person name="Kim K.T."/>
            <person name="Jung K."/>
            <person name="Lee G.W."/>
            <person name="Oh S.K."/>
            <person name="Bae C."/>
            <person name="Kim S.B."/>
            <person name="Lee H.Y."/>
            <person name="Kim S.Y."/>
            <person name="Kim M.S."/>
            <person name="Kang B.C."/>
            <person name="Jo Y.D."/>
            <person name="Yang H.B."/>
            <person name="Jeong H.J."/>
            <person name="Kang W.H."/>
            <person name="Kwon J.K."/>
            <person name="Shin C."/>
            <person name="Lim J.Y."/>
            <person name="Park J.H."/>
            <person name="Huh J.H."/>
            <person name="Kim J.S."/>
            <person name="Kim B.D."/>
            <person name="Cohen O."/>
            <person name="Paran I."/>
            <person name="Suh M.C."/>
            <person name="Lee S.B."/>
            <person name="Kim Y.K."/>
            <person name="Shin Y."/>
            <person name="Noh S.J."/>
            <person name="Park J."/>
            <person name="Seo Y.S."/>
            <person name="Kwon S.Y."/>
            <person name="Kim H.A."/>
            <person name="Park J.M."/>
            <person name="Kim H.J."/>
            <person name="Choi S.B."/>
            <person name="Bosland P.W."/>
            <person name="Reeves G."/>
            <person name="Jo S.H."/>
            <person name="Lee B.W."/>
            <person name="Cho H.T."/>
            <person name="Choi H.S."/>
            <person name="Lee M.S."/>
            <person name="Yu Y."/>
            <person name="Do Choi Y."/>
            <person name="Park B.S."/>
            <person name="van Deynze A."/>
            <person name="Ashrafi H."/>
            <person name="Hill T."/>
            <person name="Kim W.T."/>
            <person name="Pai H.S."/>
            <person name="Ahn H.K."/>
            <person name="Yeam I."/>
            <person name="Giovannoni J.J."/>
            <person name="Rose J.K."/>
            <person name="Sorensen I."/>
            <person name="Lee S.J."/>
            <person name="Kim R.W."/>
            <person name="Choi I.Y."/>
            <person name="Choi B.S."/>
            <person name="Lim J.S."/>
            <person name="Lee Y.H."/>
            <person name="Choi D."/>
        </authorList>
    </citation>
    <scope>NUCLEOTIDE SEQUENCE [LARGE SCALE GENOMIC DNA]</scope>
    <source>
        <strain evidence="3">cv. CM334</strain>
    </source>
</reference>
<protein>
    <recommendedName>
        <fullName evidence="1">Spen paralogue and orthologue SPOC C-terminal domain-containing protein</fullName>
    </recommendedName>
</protein>
<keyword evidence="3" id="KW-1185">Reference proteome</keyword>
<dbReference type="AlphaFoldDB" id="A0A2G2Z9M5"/>
<dbReference type="Pfam" id="PF07744">
    <property type="entry name" value="SPOC"/>
    <property type="match status" value="1"/>
</dbReference>
<reference evidence="2 3" key="2">
    <citation type="journal article" date="2017" name="Genome Biol.">
        <title>New reference genome sequences of hot pepper reveal the massive evolution of plant disease-resistance genes by retroduplication.</title>
        <authorList>
            <person name="Kim S."/>
            <person name="Park J."/>
            <person name="Yeom S.I."/>
            <person name="Kim Y.M."/>
            <person name="Seo E."/>
            <person name="Kim K.T."/>
            <person name="Kim M.S."/>
            <person name="Lee J.M."/>
            <person name="Cheong K."/>
            <person name="Shin H.S."/>
            <person name="Kim S.B."/>
            <person name="Han K."/>
            <person name="Lee J."/>
            <person name="Park M."/>
            <person name="Lee H.A."/>
            <person name="Lee H.Y."/>
            <person name="Lee Y."/>
            <person name="Oh S."/>
            <person name="Lee J.H."/>
            <person name="Choi E."/>
            <person name="Choi E."/>
            <person name="Lee S.E."/>
            <person name="Jeon J."/>
            <person name="Kim H."/>
            <person name="Choi G."/>
            <person name="Song H."/>
            <person name="Lee J."/>
            <person name="Lee S.C."/>
            <person name="Kwon J.K."/>
            <person name="Lee H.Y."/>
            <person name="Koo N."/>
            <person name="Hong Y."/>
            <person name="Kim R.W."/>
            <person name="Kang W.H."/>
            <person name="Huh J.H."/>
            <person name="Kang B.C."/>
            <person name="Yang T.J."/>
            <person name="Lee Y.H."/>
            <person name="Bennetzen J.L."/>
            <person name="Choi D."/>
        </authorList>
    </citation>
    <scope>NUCLEOTIDE SEQUENCE [LARGE SCALE GENOMIC DNA]</scope>
    <source>
        <strain evidence="3">cv. CM334</strain>
    </source>
</reference>
<evidence type="ECO:0000259" key="1">
    <source>
        <dbReference type="Pfam" id="PF07744"/>
    </source>
</evidence>
<dbReference type="EMBL" id="AYRZ02000006">
    <property type="protein sequence ID" value="PHT78611.1"/>
    <property type="molecule type" value="Genomic_DNA"/>
</dbReference>
<comment type="caution">
    <text evidence="2">The sequence shown here is derived from an EMBL/GenBank/DDBJ whole genome shotgun (WGS) entry which is preliminary data.</text>
</comment>
<proteinExistence type="predicted"/>
<organism evidence="2 3">
    <name type="scientific">Capsicum annuum</name>
    <name type="common">Capsicum pepper</name>
    <dbReference type="NCBI Taxonomy" id="4072"/>
    <lineage>
        <taxon>Eukaryota</taxon>
        <taxon>Viridiplantae</taxon>
        <taxon>Streptophyta</taxon>
        <taxon>Embryophyta</taxon>
        <taxon>Tracheophyta</taxon>
        <taxon>Spermatophyta</taxon>
        <taxon>Magnoliopsida</taxon>
        <taxon>eudicotyledons</taxon>
        <taxon>Gunneridae</taxon>
        <taxon>Pentapetalae</taxon>
        <taxon>asterids</taxon>
        <taxon>lamiids</taxon>
        <taxon>Solanales</taxon>
        <taxon>Solanaceae</taxon>
        <taxon>Solanoideae</taxon>
        <taxon>Capsiceae</taxon>
        <taxon>Capsicum</taxon>
    </lineage>
</organism>
<feature type="domain" description="Spen paralogue and orthologue SPOC C-terminal" evidence="1">
    <location>
        <begin position="250"/>
        <end position="345"/>
    </location>
</feature>
<name>A0A2G2Z9M5_CAPAN</name>
<gene>
    <name evidence="2" type="ORF">T459_16663</name>
</gene>
<sequence length="362" mass="40673">MLASQGSRIVEKALCAKESLQGKFFNDPKLTIEYSNCSPYVVHAPDIPTRPLGSNVPSGPVSVSQADDSIISVEVRISPRRKHRSGHDESPRAIECKNGLLSYVDRDIGLSHYLQFVEDEKGTVAGVLSSDDWDHVSCYFKQLISSDDNGDDLLGKIASNMKEKFDKYWVCLQDWIQSVSQPVSIEKDIDVLKKLEQARDKQLGGKLGTRVSSMNFPGSTQASLFISLFFPICRFMYLPLLASASLSSSCYDWIPGVINCAYRKRLHKLTDHYPDAAVGFNIFSFLPDTENDYASYTESLRYLSSNDRAWVAEFTEGTTLLLVPTSNFLKKVLKVDGQTRIYGVVLKYVHHIPRWHILATRV</sequence>
<dbReference type="STRING" id="4072.A0A2G2Z9M5"/>
<dbReference type="Proteomes" id="UP000222542">
    <property type="component" value="Unassembled WGS sequence"/>
</dbReference>
<evidence type="ECO:0000313" key="3">
    <source>
        <dbReference type="Proteomes" id="UP000222542"/>
    </source>
</evidence>
<dbReference type="InterPro" id="IPR012921">
    <property type="entry name" value="SPOC_C"/>
</dbReference>
<accession>A0A2G2Z9M5</accession>
<dbReference type="Gramene" id="PHT78611">
    <property type="protein sequence ID" value="PHT78611"/>
    <property type="gene ID" value="T459_16663"/>
</dbReference>
<evidence type="ECO:0000313" key="2">
    <source>
        <dbReference type="EMBL" id="PHT78611.1"/>
    </source>
</evidence>